<dbReference type="EnsemblProtists" id="PYU1_T008710">
    <property type="protein sequence ID" value="PYU1_T008710"/>
    <property type="gene ID" value="PYU1_G008693"/>
</dbReference>
<dbReference type="Pfam" id="PF14938">
    <property type="entry name" value="SNAP"/>
    <property type="match status" value="1"/>
</dbReference>
<organism evidence="3 4">
    <name type="scientific">Globisporangium ultimum (strain ATCC 200006 / CBS 805.95 / DAOM BR144)</name>
    <name type="common">Pythium ultimum</name>
    <dbReference type="NCBI Taxonomy" id="431595"/>
    <lineage>
        <taxon>Eukaryota</taxon>
        <taxon>Sar</taxon>
        <taxon>Stramenopiles</taxon>
        <taxon>Oomycota</taxon>
        <taxon>Peronosporomycetes</taxon>
        <taxon>Pythiales</taxon>
        <taxon>Pythiaceae</taxon>
        <taxon>Globisporangium</taxon>
    </lineage>
</organism>
<dbReference type="EMBL" id="GL376558">
    <property type="status" value="NOT_ANNOTATED_CDS"/>
    <property type="molecule type" value="Genomic_DNA"/>
</dbReference>
<reference evidence="4" key="2">
    <citation type="submission" date="2010-04" db="EMBL/GenBank/DDBJ databases">
        <authorList>
            <person name="Buell R."/>
            <person name="Hamilton J."/>
            <person name="Hostetler J."/>
        </authorList>
    </citation>
    <scope>NUCLEOTIDE SEQUENCE [LARGE SCALE GENOMIC DNA]</scope>
    <source>
        <strain evidence="4">DAOM:BR144</strain>
    </source>
</reference>
<keyword evidence="2" id="KW-0812">Transmembrane</keyword>
<evidence type="ECO:0000313" key="4">
    <source>
        <dbReference type="Proteomes" id="UP000019132"/>
    </source>
</evidence>
<dbReference type="VEuPathDB" id="FungiDB:PYU1_G008693"/>
<dbReference type="InterPro" id="IPR011990">
    <property type="entry name" value="TPR-like_helical_dom_sf"/>
</dbReference>
<evidence type="ECO:0000313" key="3">
    <source>
        <dbReference type="EnsemblProtists" id="PYU1_T008710"/>
    </source>
</evidence>
<dbReference type="OMA" id="AKDAFAC"/>
<dbReference type="eggNOG" id="ENOG502RKHD">
    <property type="taxonomic scope" value="Eukaryota"/>
</dbReference>
<name>K3WUR3_GLOUD</name>
<feature type="region of interest" description="Disordered" evidence="1">
    <location>
        <begin position="172"/>
        <end position="203"/>
    </location>
</feature>
<evidence type="ECO:0000256" key="1">
    <source>
        <dbReference type="SAM" id="MobiDB-lite"/>
    </source>
</evidence>
<reference evidence="3" key="3">
    <citation type="submission" date="2015-02" db="UniProtKB">
        <authorList>
            <consortium name="EnsemblProtists"/>
        </authorList>
    </citation>
    <scope>IDENTIFICATION</scope>
    <source>
        <strain evidence="3">DAOM BR144</strain>
    </source>
</reference>
<keyword evidence="2" id="KW-1133">Transmembrane helix</keyword>
<dbReference type="HOGENOM" id="CLU_042737_0_0_1"/>
<keyword evidence="2" id="KW-0472">Membrane</keyword>
<dbReference type="SUPFAM" id="SSF48452">
    <property type="entry name" value="TPR-like"/>
    <property type="match status" value="1"/>
</dbReference>
<dbReference type="AlphaFoldDB" id="K3WUR3"/>
<evidence type="ECO:0000256" key="2">
    <source>
        <dbReference type="SAM" id="Phobius"/>
    </source>
</evidence>
<sequence length="496" mass="53790">MAPHAAAGDGAAASSSVSANNALFLIGFGMFLTVAVLPALLAAVVKLLALLVMLVLLAAATNPSDHSFAAWVSSQENIRLKENPSVSQWFSAVVKTAMSIVRNESLVWQSYNVIVFTVVHVEAVNRYAFGCFGSWRWADSNGYLSDLCTAPWIVRFSRGGVASSIERYVDGGSHPHIAPRSINGSPTAARRRHHHGSTAPSSVPSALADVLDATGLRGVVNSARAPTPLDRSDRELRAQAIQFKIRKEWKDAAQYFLDAAAAALSTLSKTSYRLEAAWCILEDSDTYPNKKHQLIKLVEDVCEELSSSGFFDEASRAIAELALRLKRKFPNDCQREAFAKDIALLFVRAKNIAEAGGNTRSAVENGLRAAAVYVEAGLWALAEECFETAGDLQCANGNAILANEAFGNAVLCRIGQLDLVGAEEMMIKHAGLLDDSSGNPSDMDVLLASVLKAYGKWSPQILETACKRYDSTRRLAPWQRRCLDNLRDSMINSDLR</sequence>
<dbReference type="InParanoid" id="K3WUR3"/>
<protein>
    <submittedName>
        <fullName evidence="3">Uncharacterized protein</fullName>
    </submittedName>
</protein>
<reference evidence="4" key="1">
    <citation type="journal article" date="2010" name="Genome Biol.">
        <title>Genome sequence of the necrotrophic plant pathogen Pythium ultimum reveals original pathogenicity mechanisms and effector repertoire.</title>
        <authorList>
            <person name="Levesque C.A."/>
            <person name="Brouwer H."/>
            <person name="Cano L."/>
            <person name="Hamilton J.P."/>
            <person name="Holt C."/>
            <person name="Huitema E."/>
            <person name="Raffaele S."/>
            <person name="Robideau G.P."/>
            <person name="Thines M."/>
            <person name="Win J."/>
            <person name="Zerillo M.M."/>
            <person name="Beakes G.W."/>
            <person name="Boore J.L."/>
            <person name="Busam D."/>
            <person name="Dumas B."/>
            <person name="Ferriera S."/>
            <person name="Fuerstenberg S.I."/>
            <person name="Gachon C.M."/>
            <person name="Gaulin E."/>
            <person name="Govers F."/>
            <person name="Grenville-Briggs L."/>
            <person name="Horner N."/>
            <person name="Hostetler J."/>
            <person name="Jiang R.H."/>
            <person name="Johnson J."/>
            <person name="Krajaejun T."/>
            <person name="Lin H."/>
            <person name="Meijer H.J."/>
            <person name="Moore B."/>
            <person name="Morris P."/>
            <person name="Phuntmart V."/>
            <person name="Puiu D."/>
            <person name="Shetty J."/>
            <person name="Stajich J.E."/>
            <person name="Tripathy S."/>
            <person name="Wawra S."/>
            <person name="van West P."/>
            <person name="Whitty B.R."/>
            <person name="Coutinho P.M."/>
            <person name="Henrissat B."/>
            <person name="Martin F."/>
            <person name="Thomas P.D."/>
            <person name="Tyler B.M."/>
            <person name="De Vries R.P."/>
            <person name="Kamoun S."/>
            <person name="Yandell M."/>
            <person name="Tisserat N."/>
            <person name="Buell C.R."/>
        </authorList>
    </citation>
    <scope>NUCLEOTIDE SEQUENCE</scope>
    <source>
        <strain evidence="4">DAOM:BR144</strain>
    </source>
</reference>
<proteinExistence type="predicted"/>
<keyword evidence="4" id="KW-1185">Reference proteome</keyword>
<accession>K3WUR3</accession>
<dbReference type="Proteomes" id="UP000019132">
    <property type="component" value="Unassembled WGS sequence"/>
</dbReference>
<feature type="transmembrane region" description="Helical" evidence="2">
    <location>
        <begin position="24"/>
        <end position="57"/>
    </location>
</feature>
<dbReference type="Gene3D" id="1.25.40.10">
    <property type="entry name" value="Tetratricopeptide repeat domain"/>
    <property type="match status" value="1"/>
</dbReference>